<dbReference type="PRINTS" id="PR00344">
    <property type="entry name" value="BCTRLSENSOR"/>
</dbReference>
<dbReference type="InterPro" id="IPR004358">
    <property type="entry name" value="Sig_transdc_His_kin-like_C"/>
</dbReference>
<dbReference type="InterPro" id="IPR003594">
    <property type="entry name" value="HATPase_dom"/>
</dbReference>
<evidence type="ECO:0000256" key="6">
    <source>
        <dbReference type="ARBA" id="ARBA00023012"/>
    </source>
</evidence>
<keyword evidence="3" id="KW-0597">Phosphoprotein</keyword>
<comment type="catalytic activity">
    <reaction evidence="1">
        <text>ATP + protein L-histidine = ADP + protein N-phospho-L-histidine.</text>
        <dbReference type="EC" id="2.7.13.3"/>
    </reaction>
</comment>
<dbReference type="SMART" id="SM00091">
    <property type="entry name" value="PAS"/>
    <property type="match status" value="1"/>
</dbReference>
<dbReference type="InterPro" id="IPR036890">
    <property type="entry name" value="HATPase_C_sf"/>
</dbReference>
<dbReference type="SUPFAM" id="SSF55785">
    <property type="entry name" value="PYP-like sensor domain (PAS domain)"/>
    <property type="match status" value="1"/>
</dbReference>
<sequence>MDDVVARLLAGLEKGLAYVTALTTPEMVIEWISPSVRDLTGWSASDLVGRNAIELVHHDDLGGVLRILEAERDEPRPYGEDPARAAVNRVRFRTAEGGWRSLDVGANNLCHDPRVRGFVFVLGDAQAQGMMDAVYDAMVSGESIESIATRIAALLRWQTGGCPTRVVVHGLGDVHDGEASPDSVPVRIEVEDLAEIVVHHPPQSEPSEWLHLLMDRAAGLLRVAVARRLGEQAMRRRLDEKTAIISAVSHDLRSPIAAISLMSSLLDGSNDALTPEQRRDLAQRIANDARRTSRLLTDLTSMDRLLHGSADLHLQCVHLVALVERVVDEVEASDHCVSVDGRPADLAAQADPVLLERVVDNLLANALKHTPRGSHISLGVETLGDDEVAIHVDDDGDGLPPEVHSQVFDAYVRGQQSQGRPGSGMGLFLVRTFAEVMGGRVRCTESPLGGARFSVVLPRWRA</sequence>
<dbReference type="InterPro" id="IPR050736">
    <property type="entry name" value="Sensor_HK_Regulatory"/>
</dbReference>
<keyword evidence="4" id="KW-0808">Transferase</keyword>
<dbReference type="GO" id="GO:0000155">
    <property type="term" value="F:phosphorelay sensor kinase activity"/>
    <property type="evidence" value="ECO:0007669"/>
    <property type="project" value="InterPro"/>
</dbReference>
<dbReference type="PROSITE" id="PS50109">
    <property type="entry name" value="HIS_KIN"/>
    <property type="match status" value="1"/>
</dbReference>
<dbReference type="SMART" id="SM00388">
    <property type="entry name" value="HisKA"/>
    <property type="match status" value="1"/>
</dbReference>
<dbReference type="AlphaFoldDB" id="A0A6J6CAA8"/>
<keyword evidence="5" id="KW-0418">Kinase</keyword>
<dbReference type="CDD" id="cd00082">
    <property type="entry name" value="HisKA"/>
    <property type="match status" value="1"/>
</dbReference>
<evidence type="ECO:0000259" key="8">
    <source>
        <dbReference type="PROSITE" id="PS50112"/>
    </source>
</evidence>
<dbReference type="Gene3D" id="3.30.565.10">
    <property type="entry name" value="Histidine kinase-like ATPase, C-terminal domain"/>
    <property type="match status" value="1"/>
</dbReference>
<gene>
    <name evidence="9" type="ORF">UFOPK1493_00830</name>
</gene>
<dbReference type="PANTHER" id="PTHR43711:SF1">
    <property type="entry name" value="HISTIDINE KINASE 1"/>
    <property type="match status" value="1"/>
</dbReference>
<dbReference type="SMART" id="SM00387">
    <property type="entry name" value="HATPase_c"/>
    <property type="match status" value="1"/>
</dbReference>
<evidence type="ECO:0000256" key="3">
    <source>
        <dbReference type="ARBA" id="ARBA00022553"/>
    </source>
</evidence>
<dbReference type="PROSITE" id="PS50112">
    <property type="entry name" value="PAS"/>
    <property type="match status" value="1"/>
</dbReference>
<dbReference type="CDD" id="cd00130">
    <property type="entry name" value="PAS"/>
    <property type="match status" value="1"/>
</dbReference>
<dbReference type="InterPro" id="IPR003661">
    <property type="entry name" value="HisK_dim/P_dom"/>
</dbReference>
<keyword evidence="6" id="KW-0902">Two-component regulatory system</keyword>
<feature type="domain" description="Histidine kinase" evidence="7">
    <location>
        <begin position="247"/>
        <end position="461"/>
    </location>
</feature>
<name>A0A6J6CAA8_9ZZZZ</name>
<dbReference type="Pfam" id="PF02518">
    <property type="entry name" value="HATPase_c"/>
    <property type="match status" value="1"/>
</dbReference>
<evidence type="ECO:0000256" key="1">
    <source>
        <dbReference type="ARBA" id="ARBA00000085"/>
    </source>
</evidence>
<proteinExistence type="predicted"/>
<dbReference type="InterPro" id="IPR000014">
    <property type="entry name" value="PAS"/>
</dbReference>
<evidence type="ECO:0000313" key="9">
    <source>
        <dbReference type="EMBL" id="CAB4547997.1"/>
    </source>
</evidence>
<dbReference type="Pfam" id="PF00512">
    <property type="entry name" value="HisKA"/>
    <property type="match status" value="1"/>
</dbReference>
<dbReference type="EC" id="2.7.13.3" evidence="2"/>
<organism evidence="9">
    <name type="scientific">freshwater metagenome</name>
    <dbReference type="NCBI Taxonomy" id="449393"/>
    <lineage>
        <taxon>unclassified sequences</taxon>
        <taxon>metagenomes</taxon>
        <taxon>ecological metagenomes</taxon>
    </lineage>
</organism>
<dbReference type="InterPro" id="IPR036097">
    <property type="entry name" value="HisK_dim/P_sf"/>
</dbReference>
<evidence type="ECO:0000256" key="5">
    <source>
        <dbReference type="ARBA" id="ARBA00022777"/>
    </source>
</evidence>
<evidence type="ECO:0000256" key="2">
    <source>
        <dbReference type="ARBA" id="ARBA00012438"/>
    </source>
</evidence>
<evidence type="ECO:0000256" key="4">
    <source>
        <dbReference type="ARBA" id="ARBA00022679"/>
    </source>
</evidence>
<evidence type="ECO:0000259" key="7">
    <source>
        <dbReference type="PROSITE" id="PS50109"/>
    </source>
</evidence>
<dbReference type="SUPFAM" id="SSF55874">
    <property type="entry name" value="ATPase domain of HSP90 chaperone/DNA topoisomerase II/histidine kinase"/>
    <property type="match status" value="1"/>
</dbReference>
<accession>A0A6J6CAA8</accession>
<protein>
    <recommendedName>
        <fullName evidence="2">histidine kinase</fullName>
        <ecNumber evidence="2">2.7.13.3</ecNumber>
    </recommendedName>
</protein>
<reference evidence="9" key="1">
    <citation type="submission" date="2020-05" db="EMBL/GenBank/DDBJ databases">
        <authorList>
            <person name="Chiriac C."/>
            <person name="Salcher M."/>
            <person name="Ghai R."/>
            <person name="Kavagutti S V."/>
        </authorList>
    </citation>
    <scope>NUCLEOTIDE SEQUENCE</scope>
</reference>
<dbReference type="InterPro" id="IPR005467">
    <property type="entry name" value="His_kinase_dom"/>
</dbReference>
<dbReference type="Gene3D" id="1.10.287.130">
    <property type="match status" value="1"/>
</dbReference>
<feature type="domain" description="PAS" evidence="8">
    <location>
        <begin position="29"/>
        <end position="69"/>
    </location>
</feature>
<dbReference type="Gene3D" id="3.30.450.20">
    <property type="entry name" value="PAS domain"/>
    <property type="match status" value="1"/>
</dbReference>
<dbReference type="PANTHER" id="PTHR43711">
    <property type="entry name" value="TWO-COMPONENT HISTIDINE KINASE"/>
    <property type="match status" value="1"/>
</dbReference>
<dbReference type="SUPFAM" id="SSF47384">
    <property type="entry name" value="Homodimeric domain of signal transducing histidine kinase"/>
    <property type="match status" value="1"/>
</dbReference>
<dbReference type="EMBL" id="CAEZSR010000019">
    <property type="protein sequence ID" value="CAB4547997.1"/>
    <property type="molecule type" value="Genomic_DNA"/>
</dbReference>
<dbReference type="InterPro" id="IPR035965">
    <property type="entry name" value="PAS-like_dom_sf"/>
</dbReference>
<dbReference type="NCBIfam" id="TIGR00229">
    <property type="entry name" value="sensory_box"/>
    <property type="match status" value="1"/>
</dbReference>